<name>A0A8S4GHJ5_PLUXY</name>
<gene>
    <name evidence="5" type="ORF">PLXY2_LOCUS16642</name>
</gene>
<feature type="domain" description="EF-hand" evidence="4">
    <location>
        <begin position="197"/>
        <end position="232"/>
    </location>
</feature>
<comment type="caution">
    <text evidence="5">The sequence shown here is derived from an EMBL/GenBank/DDBJ whole genome shotgun (WGS) entry which is preliminary data.</text>
</comment>
<dbReference type="InterPro" id="IPR002048">
    <property type="entry name" value="EF_hand_dom"/>
</dbReference>
<dbReference type="AlphaFoldDB" id="A0A8S4GHJ5"/>
<protein>
    <submittedName>
        <fullName evidence="5">(diamondback moth) hypothetical protein</fullName>
    </submittedName>
</protein>
<feature type="compositionally biased region" description="Acidic residues" evidence="2">
    <location>
        <begin position="172"/>
        <end position="183"/>
    </location>
</feature>
<dbReference type="GO" id="GO:0006897">
    <property type="term" value="P:endocytosis"/>
    <property type="evidence" value="ECO:0007669"/>
    <property type="project" value="TreeGrafter"/>
</dbReference>
<dbReference type="SUPFAM" id="SSF47473">
    <property type="entry name" value="EF-hand"/>
    <property type="match status" value="1"/>
</dbReference>
<evidence type="ECO:0000313" key="6">
    <source>
        <dbReference type="Proteomes" id="UP000653454"/>
    </source>
</evidence>
<keyword evidence="1" id="KW-0106">Calcium</keyword>
<dbReference type="SMART" id="SM00027">
    <property type="entry name" value="EH"/>
    <property type="match status" value="1"/>
</dbReference>
<dbReference type="PROSITE" id="PS50031">
    <property type="entry name" value="EH"/>
    <property type="match status" value="1"/>
</dbReference>
<evidence type="ECO:0000256" key="2">
    <source>
        <dbReference type="SAM" id="MobiDB-lite"/>
    </source>
</evidence>
<keyword evidence="6" id="KW-1185">Reference proteome</keyword>
<dbReference type="Gene3D" id="1.10.238.10">
    <property type="entry name" value="EF-hand"/>
    <property type="match status" value="1"/>
</dbReference>
<dbReference type="CDD" id="cd00052">
    <property type="entry name" value="EH"/>
    <property type="match status" value="1"/>
</dbReference>
<evidence type="ECO:0000259" key="3">
    <source>
        <dbReference type="PROSITE" id="PS50031"/>
    </source>
</evidence>
<accession>A0A8S4GHJ5</accession>
<organism evidence="5 6">
    <name type="scientific">Plutella xylostella</name>
    <name type="common">Diamondback moth</name>
    <name type="synonym">Plutella maculipennis</name>
    <dbReference type="NCBI Taxonomy" id="51655"/>
    <lineage>
        <taxon>Eukaryota</taxon>
        <taxon>Metazoa</taxon>
        <taxon>Ecdysozoa</taxon>
        <taxon>Arthropoda</taxon>
        <taxon>Hexapoda</taxon>
        <taxon>Insecta</taxon>
        <taxon>Pterygota</taxon>
        <taxon>Neoptera</taxon>
        <taxon>Endopterygota</taxon>
        <taxon>Lepidoptera</taxon>
        <taxon>Glossata</taxon>
        <taxon>Ditrysia</taxon>
        <taxon>Yponomeutoidea</taxon>
        <taxon>Plutellidae</taxon>
        <taxon>Plutella</taxon>
    </lineage>
</organism>
<dbReference type="EMBL" id="CAJHNJ030000636">
    <property type="protein sequence ID" value="CAG9138388.1"/>
    <property type="molecule type" value="Genomic_DNA"/>
</dbReference>
<dbReference type="InterPro" id="IPR018247">
    <property type="entry name" value="EF_Hand_1_Ca_BS"/>
</dbReference>
<sequence length="249" mass="26602">MSPLCLHHIYYVELAERPDRPAGGAFEGVEDQVSPFGYGRGEGVDAGHGDPDWICSKEKPRYDQLFQSLNPIDGKVTGAGTYPPRLLAGATHSCSLLTQLCLKASETGDPNIDKLVDALAAAAQTCKLLAQMSAADADVSGVSIHSLHGASADAIDYAQSLGSPDQTSTLPDVDEVDDDDDSETQVAAKTEMVKSKLPNSVLGKIWKLSDIDKDGFLDDEEFALAMHLMQVKIDGHDLPASCRRTSCPE</sequence>
<dbReference type="InterPro" id="IPR011992">
    <property type="entry name" value="EF-hand-dom_pair"/>
</dbReference>
<dbReference type="PROSITE" id="PS00018">
    <property type="entry name" value="EF_HAND_1"/>
    <property type="match status" value="1"/>
</dbReference>
<dbReference type="GO" id="GO:0005509">
    <property type="term" value="F:calcium ion binding"/>
    <property type="evidence" value="ECO:0007669"/>
    <property type="project" value="InterPro"/>
</dbReference>
<feature type="region of interest" description="Disordered" evidence="2">
    <location>
        <begin position="160"/>
        <end position="183"/>
    </location>
</feature>
<reference evidence="5" key="1">
    <citation type="submission" date="2020-11" db="EMBL/GenBank/DDBJ databases">
        <authorList>
            <person name="Whiteford S."/>
        </authorList>
    </citation>
    <scope>NUCLEOTIDE SEQUENCE</scope>
</reference>
<dbReference type="PROSITE" id="PS50222">
    <property type="entry name" value="EF_HAND_2"/>
    <property type="match status" value="1"/>
</dbReference>
<feature type="compositionally biased region" description="Polar residues" evidence="2">
    <location>
        <begin position="160"/>
        <end position="170"/>
    </location>
</feature>
<evidence type="ECO:0000256" key="1">
    <source>
        <dbReference type="ARBA" id="ARBA00022837"/>
    </source>
</evidence>
<proteinExistence type="predicted"/>
<feature type="domain" description="EH" evidence="3">
    <location>
        <begin position="192"/>
        <end position="249"/>
    </location>
</feature>
<dbReference type="PANTHER" id="PTHR11216">
    <property type="entry name" value="EH DOMAIN"/>
    <property type="match status" value="1"/>
</dbReference>
<dbReference type="InterPro" id="IPR000261">
    <property type="entry name" value="EH_dom"/>
</dbReference>
<dbReference type="GO" id="GO:0005886">
    <property type="term" value="C:plasma membrane"/>
    <property type="evidence" value="ECO:0007669"/>
    <property type="project" value="TreeGrafter"/>
</dbReference>
<dbReference type="GO" id="GO:0005737">
    <property type="term" value="C:cytoplasm"/>
    <property type="evidence" value="ECO:0007669"/>
    <property type="project" value="TreeGrafter"/>
</dbReference>
<dbReference type="Pfam" id="PF12763">
    <property type="entry name" value="EH"/>
    <property type="match status" value="1"/>
</dbReference>
<dbReference type="PANTHER" id="PTHR11216:SF170">
    <property type="entry name" value="DYNAMIN ASSOCIATED PROTEIN 160, ISOFORM D"/>
    <property type="match status" value="1"/>
</dbReference>
<evidence type="ECO:0000259" key="4">
    <source>
        <dbReference type="PROSITE" id="PS50222"/>
    </source>
</evidence>
<dbReference type="GO" id="GO:0016197">
    <property type="term" value="P:endosomal transport"/>
    <property type="evidence" value="ECO:0007669"/>
    <property type="project" value="TreeGrafter"/>
</dbReference>
<dbReference type="Proteomes" id="UP000653454">
    <property type="component" value="Unassembled WGS sequence"/>
</dbReference>
<evidence type="ECO:0000313" key="5">
    <source>
        <dbReference type="EMBL" id="CAG9138388.1"/>
    </source>
</evidence>